<dbReference type="AlphaFoldDB" id="X0TJX5"/>
<dbReference type="EMBL" id="BARS01017038">
    <property type="protein sequence ID" value="GAF93529.1"/>
    <property type="molecule type" value="Genomic_DNA"/>
</dbReference>
<sequence length="277" mass="31753">VGLGDACLELHSQKTKKKIFLDELNRSLKLGKPVISGKVDILELKRNQDKLNDYSKAVNDEIGLSELTPYEVYGRIIHVKETLSGVELPKIEIAQADQWSREEAQRNLSIVTELQLFLKKIGRPIDHPFWGSQISVLLPSERERLANLIFEAIQSLDALEKKSSELSDLMMIQAPLSINEVDRQLEILDYVQTGMNFENIDVHSELWLVNLNDIEEVINTGKKISDIRSAFDQYLVDDAWNQEIMDIARPINKYGSKWWRLLSGDYREAKSKLSDLC</sequence>
<reference evidence="1" key="1">
    <citation type="journal article" date="2014" name="Front. Microbiol.">
        <title>High frequency of phylogenetically diverse reductive dehalogenase-homologous genes in deep subseafloor sedimentary metagenomes.</title>
        <authorList>
            <person name="Kawai M."/>
            <person name="Futagami T."/>
            <person name="Toyoda A."/>
            <person name="Takaki Y."/>
            <person name="Nishi S."/>
            <person name="Hori S."/>
            <person name="Arai W."/>
            <person name="Tsubouchi T."/>
            <person name="Morono Y."/>
            <person name="Uchiyama I."/>
            <person name="Ito T."/>
            <person name="Fujiyama A."/>
            <person name="Inagaki F."/>
            <person name="Takami H."/>
        </authorList>
    </citation>
    <scope>NUCLEOTIDE SEQUENCE</scope>
    <source>
        <strain evidence="1">Expedition CK06-06</strain>
    </source>
</reference>
<name>X0TJX5_9ZZZZ</name>
<gene>
    <name evidence="1" type="ORF">S01H1_27928</name>
</gene>
<feature type="non-terminal residue" evidence="1">
    <location>
        <position position="1"/>
    </location>
</feature>
<protein>
    <submittedName>
        <fullName evidence="1">Uncharacterized protein</fullName>
    </submittedName>
</protein>
<proteinExistence type="predicted"/>
<accession>X0TJX5</accession>
<comment type="caution">
    <text evidence="1">The sequence shown here is derived from an EMBL/GenBank/DDBJ whole genome shotgun (WGS) entry which is preliminary data.</text>
</comment>
<organism evidence="1">
    <name type="scientific">marine sediment metagenome</name>
    <dbReference type="NCBI Taxonomy" id="412755"/>
    <lineage>
        <taxon>unclassified sequences</taxon>
        <taxon>metagenomes</taxon>
        <taxon>ecological metagenomes</taxon>
    </lineage>
</organism>
<evidence type="ECO:0000313" key="1">
    <source>
        <dbReference type="EMBL" id="GAF93529.1"/>
    </source>
</evidence>